<dbReference type="Pfam" id="PF00535">
    <property type="entry name" value="Glycos_transf_2"/>
    <property type="match status" value="1"/>
</dbReference>
<dbReference type="PANTHER" id="PTHR43630">
    <property type="entry name" value="POLY-BETA-1,6-N-ACETYL-D-GLUCOSAMINE SYNTHASE"/>
    <property type="match status" value="1"/>
</dbReference>
<feature type="domain" description="Glycosyltransferase 2-like" evidence="1">
    <location>
        <begin position="6"/>
        <end position="111"/>
    </location>
</feature>
<evidence type="ECO:0000313" key="3">
    <source>
        <dbReference type="Proteomes" id="UP000178577"/>
    </source>
</evidence>
<dbReference type="InterPro" id="IPR029044">
    <property type="entry name" value="Nucleotide-diphossugar_trans"/>
</dbReference>
<proteinExistence type="predicted"/>
<reference evidence="2 3" key="1">
    <citation type="journal article" date="2016" name="Nat. Commun.">
        <title>Thousands of microbial genomes shed light on interconnected biogeochemical processes in an aquifer system.</title>
        <authorList>
            <person name="Anantharaman K."/>
            <person name="Brown C.T."/>
            <person name="Hug L.A."/>
            <person name="Sharon I."/>
            <person name="Castelle C.J."/>
            <person name="Probst A.J."/>
            <person name="Thomas B.C."/>
            <person name="Singh A."/>
            <person name="Wilkins M.J."/>
            <person name="Karaoz U."/>
            <person name="Brodie E.L."/>
            <person name="Williams K.H."/>
            <person name="Hubbard S.S."/>
            <person name="Banfield J.F."/>
        </authorList>
    </citation>
    <scope>NUCLEOTIDE SEQUENCE [LARGE SCALE GENOMIC DNA]</scope>
</reference>
<organism evidence="2 3">
    <name type="scientific">Candidatus Curtissbacteria bacterium RIFCSPHIGHO2_01_FULL_40_12</name>
    <dbReference type="NCBI Taxonomy" id="1797710"/>
    <lineage>
        <taxon>Bacteria</taxon>
        <taxon>Candidatus Curtissiibacteriota</taxon>
    </lineage>
</organism>
<dbReference type="Gene3D" id="3.90.550.10">
    <property type="entry name" value="Spore Coat Polysaccharide Biosynthesis Protein SpsA, Chain A"/>
    <property type="match status" value="1"/>
</dbReference>
<dbReference type="InterPro" id="IPR001173">
    <property type="entry name" value="Glyco_trans_2-like"/>
</dbReference>
<evidence type="ECO:0000313" key="2">
    <source>
        <dbReference type="EMBL" id="OGD89373.1"/>
    </source>
</evidence>
<accession>A0A1F5GBV5</accession>
<dbReference type="AlphaFoldDB" id="A0A1F5GBV5"/>
<evidence type="ECO:0000259" key="1">
    <source>
        <dbReference type="Pfam" id="PF00535"/>
    </source>
</evidence>
<dbReference type="PANTHER" id="PTHR43630:SF2">
    <property type="entry name" value="GLYCOSYLTRANSFERASE"/>
    <property type="match status" value="1"/>
</dbReference>
<sequence>MSNLVSVIIPTLNEEKNIASCLLSVKNQTYKNTEIILVDNFSKDSTLEIAKGFGVRIFKAGTERSAQRNFGSRKSKGTWLLFMDADMELTPNVIKNATVTASKNKFDAIIIPEKVKGDNFWAKCLNLEKKLYMNQPSILAARFFEKQKFLKLGGYDEDLIAGEDWDLHVRSQKAGIKIGMSKSVIYNNESNMNLLEILKKKFYYAKNIKIYAKKHPKEFLSQANFVSRLITRPALTGMAKDPAHAAGVIFLKSAQAFTALAAQF</sequence>
<dbReference type="EMBL" id="MFAY01000011">
    <property type="protein sequence ID" value="OGD89373.1"/>
    <property type="molecule type" value="Genomic_DNA"/>
</dbReference>
<dbReference type="SUPFAM" id="SSF53448">
    <property type="entry name" value="Nucleotide-diphospho-sugar transferases"/>
    <property type="match status" value="1"/>
</dbReference>
<comment type="caution">
    <text evidence="2">The sequence shown here is derived from an EMBL/GenBank/DDBJ whole genome shotgun (WGS) entry which is preliminary data.</text>
</comment>
<gene>
    <name evidence="2" type="ORF">A2693_01795</name>
</gene>
<dbReference type="Proteomes" id="UP000178577">
    <property type="component" value="Unassembled WGS sequence"/>
</dbReference>
<protein>
    <recommendedName>
        <fullName evidence="1">Glycosyltransferase 2-like domain-containing protein</fullName>
    </recommendedName>
</protein>
<name>A0A1F5GBV5_9BACT</name>